<gene>
    <name evidence="2" type="ordered locus">Tcur_4519</name>
</gene>
<accession>D1A561</accession>
<evidence type="ECO:0000313" key="3">
    <source>
        <dbReference type="Proteomes" id="UP000001918"/>
    </source>
</evidence>
<evidence type="ECO:0000256" key="1">
    <source>
        <dbReference type="SAM" id="MobiDB-lite"/>
    </source>
</evidence>
<dbReference type="AlphaFoldDB" id="D1A561"/>
<organism evidence="2 3">
    <name type="scientific">Thermomonospora curvata (strain ATCC 19995 / DSM 43183 / JCM 3096 / KCTC 9072 / NBRC 15933 / NCIMB 10081 / Henssen B9)</name>
    <dbReference type="NCBI Taxonomy" id="471852"/>
    <lineage>
        <taxon>Bacteria</taxon>
        <taxon>Bacillati</taxon>
        <taxon>Actinomycetota</taxon>
        <taxon>Actinomycetes</taxon>
        <taxon>Streptosporangiales</taxon>
        <taxon>Thermomonosporaceae</taxon>
        <taxon>Thermomonospora</taxon>
    </lineage>
</organism>
<dbReference type="Proteomes" id="UP000001918">
    <property type="component" value="Chromosome"/>
</dbReference>
<evidence type="ECO:0000313" key="2">
    <source>
        <dbReference type="EMBL" id="ACZ00047.1"/>
    </source>
</evidence>
<sequence length="239" mass="26754">MQAQRPAAVHWPASETRPHPVVMVSPTLPEPSDDRVTTHVRGALAQIMRNAFENAGIAWDSCLTSPRGNARIVVPPLQTRYECLAKPLMDALLAEVSDYNELHSEAARLYLRTAVHMGSVSFDMPFGQVEPHGRTVEETAALADADEFVAACLESAAEVGFIVSHHFYEQVIQRSGNRYRLEMCRPLEVTWYEGPLPAWTSFRPWSSLHPKTHPAQASHQRTARRREGTGHRLADVTRI</sequence>
<feature type="compositionally biased region" description="Basic and acidic residues" evidence="1">
    <location>
        <begin position="225"/>
        <end position="239"/>
    </location>
</feature>
<dbReference type="KEGG" id="tcu:Tcur_4519"/>
<name>D1A561_THECD</name>
<dbReference type="EMBL" id="CP001738">
    <property type="protein sequence ID" value="ACZ00047.1"/>
    <property type="molecule type" value="Genomic_DNA"/>
</dbReference>
<reference evidence="2 3" key="1">
    <citation type="journal article" date="2011" name="Stand. Genomic Sci.">
        <title>Complete genome sequence of Thermomonospora curvata type strain (B9).</title>
        <authorList>
            <person name="Chertkov O."/>
            <person name="Sikorski J."/>
            <person name="Nolan M."/>
            <person name="Lapidus A."/>
            <person name="Lucas S."/>
            <person name="Del Rio T.G."/>
            <person name="Tice H."/>
            <person name="Cheng J.F."/>
            <person name="Goodwin L."/>
            <person name="Pitluck S."/>
            <person name="Liolios K."/>
            <person name="Ivanova N."/>
            <person name="Mavromatis K."/>
            <person name="Mikhailova N."/>
            <person name="Ovchinnikova G."/>
            <person name="Pati A."/>
            <person name="Chen A."/>
            <person name="Palaniappan K."/>
            <person name="Djao O.D."/>
            <person name="Land M."/>
            <person name="Hauser L."/>
            <person name="Chang Y.J."/>
            <person name="Jeffries C.D."/>
            <person name="Brettin T."/>
            <person name="Han C."/>
            <person name="Detter J.C."/>
            <person name="Rohde M."/>
            <person name="Goker M."/>
            <person name="Woyke T."/>
            <person name="Bristow J."/>
            <person name="Eisen J.A."/>
            <person name="Markowitz V."/>
            <person name="Hugenholtz P."/>
            <person name="Klenk H.P."/>
            <person name="Kyrpides N.C."/>
        </authorList>
    </citation>
    <scope>NUCLEOTIDE SEQUENCE [LARGE SCALE GENOMIC DNA]</scope>
    <source>
        <strain evidence="3">ATCC 19995 / DSM 43183 / JCM 3096 / KCTC 9072 / NBRC 15933 / NCIMB 10081 / Henssen B9</strain>
    </source>
</reference>
<keyword evidence="3" id="KW-1185">Reference proteome</keyword>
<dbReference type="eggNOG" id="COG2114">
    <property type="taxonomic scope" value="Bacteria"/>
</dbReference>
<proteinExistence type="predicted"/>
<feature type="region of interest" description="Disordered" evidence="1">
    <location>
        <begin position="210"/>
        <end position="239"/>
    </location>
</feature>
<dbReference type="HOGENOM" id="CLU_1160661_0_0_11"/>
<protein>
    <submittedName>
        <fullName evidence="2">Uncharacterized protein</fullName>
    </submittedName>
</protein>